<dbReference type="PANTHER" id="PTHR43690">
    <property type="entry name" value="NARDILYSIN"/>
    <property type="match status" value="1"/>
</dbReference>
<evidence type="ECO:0000256" key="2">
    <source>
        <dbReference type="ARBA" id="ARBA00007261"/>
    </source>
</evidence>
<evidence type="ECO:0000259" key="11">
    <source>
        <dbReference type="Pfam" id="PF05193"/>
    </source>
</evidence>
<gene>
    <name evidence="12" type="ORF">BC624_10996</name>
    <name evidence="13" type="ORF">SAMN05443373_11196</name>
</gene>
<feature type="domain" description="Peptidase M16 C-terminal" evidence="11">
    <location>
        <begin position="211"/>
        <end position="391"/>
    </location>
</feature>
<evidence type="ECO:0000256" key="4">
    <source>
        <dbReference type="ARBA" id="ARBA00022723"/>
    </source>
</evidence>
<comment type="similarity">
    <text evidence="2 8">Belongs to the peptidase M16 family.</text>
</comment>
<dbReference type="GO" id="GO:0006508">
    <property type="term" value="P:proteolysis"/>
    <property type="evidence" value="ECO:0007669"/>
    <property type="project" value="UniProtKB-KW"/>
</dbReference>
<evidence type="ECO:0000259" key="10">
    <source>
        <dbReference type="Pfam" id="PF00675"/>
    </source>
</evidence>
<dbReference type="EMBL" id="FQWO01000011">
    <property type="protein sequence ID" value="SHH34672.1"/>
    <property type="molecule type" value="Genomic_DNA"/>
</dbReference>
<dbReference type="OrthoDB" id="9811314at2"/>
<evidence type="ECO:0000313" key="13">
    <source>
        <dbReference type="EMBL" id="SHH34672.1"/>
    </source>
</evidence>
<organism evidence="13 14">
    <name type="scientific">Flavobacterium granuli</name>
    <dbReference type="NCBI Taxonomy" id="280093"/>
    <lineage>
        <taxon>Bacteria</taxon>
        <taxon>Pseudomonadati</taxon>
        <taxon>Bacteroidota</taxon>
        <taxon>Flavobacteriia</taxon>
        <taxon>Flavobacteriales</taxon>
        <taxon>Flavobacteriaceae</taxon>
        <taxon>Flavobacterium</taxon>
    </lineage>
</organism>
<dbReference type="Gene3D" id="3.30.830.10">
    <property type="entry name" value="Metalloenzyme, LuxS/M16 peptidase-like"/>
    <property type="match status" value="4"/>
</dbReference>
<dbReference type="STRING" id="280093.SAMN05443373_11196"/>
<dbReference type="Pfam" id="PF00675">
    <property type="entry name" value="Peptidase_M16"/>
    <property type="match status" value="1"/>
</dbReference>
<evidence type="ECO:0000256" key="5">
    <source>
        <dbReference type="ARBA" id="ARBA00022801"/>
    </source>
</evidence>
<evidence type="ECO:0000256" key="7">
    <source>
        <dbReference type="ARBA" id="ARBA00023049"/>
    </source>
</evidence>
<feature type="chain" id="PRO_5012341502" evidence="9">
    <location>
        <begin position="23"/>
        <end position="941"/>
    </location>
</feature>
<keyword evidence="3 13" id="KW-0645">Protease</keyword>
<dbReference type="PANTHER" id="PTHR43690:SF34">
    <property type="entry name" value="ZINC PROTEASE PQQL-LIKE"/>
    <property type="match status" value="1"/>
</dbReference>
<reference evidence="14" key="1">
    <citation type="submission" date="2016-11" db="EMBL/GenBank/DDBJ databases">
        <authorList>
            <person name="Varghese N."/>
            <person name="Submissions S."/>
        </authorList>
    </citation>
    <scope>NUCLEOTIDE SEQUENCE [LARGE SCALE GENOMIC DNA]</scope>
    <source>
        <strain evidence="14">DSM 19729</strain>
    </source>
</reference>
<dbReference type="Pfam" id="PF05193">
    <property type="entry name" value="Peptidase_M16_C"/>
    <property type="match status" value="2"/>
</dbReference>
<accession>A0A1M5S7R3</accession>
<dbReference type="InterPro" id="IPR050626">
    <property type="entry name" value="Peptidase_M16"/>
</dbReference>
<dbReference type="GO" id="GO:0004222">
    <property type="term" value="F:metalloendopeptidase activity"/>
    <property type="evidence" value="ECO:0007669"/>
    <property type="project" value="InterPro"/>
</dbReference>
<feature type="domain" description="Peptidase M16 N-terminal" evidence="10">
    <location>
        <begin position="53"/>
        <end position="172"/>
    </location>
</feature>
<evidence type="ECO:0000256" key="8">
    <source>
        <dbReference type="RuleBase" id="RU004447"/>
    </source>
</evidence>
<dbReference type="AlphaFoldDB" id="A0A1M5S7R3"/>
<evidence type="ECO:0000256" key="9">
    <source>
        <dbReference type="SAM" id="SignalP"/>
    </source>
</evidence>
<dbReference type="RefSeq" id="WP_072945228.1">
    <property type="nucleotide sequence ID" value="NZ_FQWO01000011.1"/>
</dbReference>
<dbReference type="InterPro" id="IPR011249">
    <property type="entry name" value="Metalloenz_LuxS/M16"/>
</dbReference>
<dbReference type="InterPro" id="IPR011765">
    <property type="entry name" value="Pept_M16_N"/>
</dbReference>
<sequence>MHRFKLLFIFIGVIGFSPFANAQQFTDLSQQIPFDSSIRKGVLPNGLTYYIKHNETPKQQASYYIIHNVGAVLETDAQNGLAHFLEHMAFNGTKTFPGKSLLNMLENHGVKFGKDANAYTSQNETVYNISRVPSTNPKLIDSCLMVLRDWSNSLTLDTKEIDAERGVITEEWRGKQGANFRNQAKLRPTMYNYSIYSERDVIGSMDVVKNFSPSELRTFYHDWYRTDLQAIVIVGDIDVDAVEQQVIKLFSSIPVVDNPKKRFFATIPDNKEPLYALVTDKENKNMELSLLIRSLNKYDNTLANLREFYISKIFNALIKGRFQEITQKGRAPFINGSISYGALVRGYNAFRITAASSPGNEARAFEAVYTELQRVIKHGFTQTELDRLKTNILVAEENGYIKRDQINTEDYCSSIKKHFLNQISIPDAEFSYQFAKEIIPTITVEEVSAMASQFLTSNNRSYSVVGPEKAGLKAITLKEMEDVIAKVEKKEIAPYVDNTPIDAQLLSSTPTPGTIIKEKQLPEFKAIEWTLSNGAKVVYRFADYQKNSVALKATSYGGASIYESKDIPSIGAISNYADSFGIGQFNGDQYKKIMSGKSANSKFSIDPNGESISATSTPADIETMLQLVYMRFEEPRFDKEKFNNIMFRNYKELKSQVRNPQSIIKDTLRSIEANGNPRSWMFNKKYLDAINFNRMQEIYKERFSNASDFTFFIVGDIDAATLKPLVEKYIGSIKGTGVTEKWVDHGNYFPKGHNQHRVAVPMTEQKATALLKIKAEAKYSRETVVHHTILGSVLNLRYNENIREKEGGTYGVRVMPGATLIPKTNLSLDITFDCDPQKVDYLKTLVYQELDNIQKKVLQSDLDKVVLNMKKNSENGRENNSYWMTALEWYYNSNENMLKPSFFDEIINTVTTKDIEKAAAKFLKKADIMDVIIVPKNNEQS</sequence>
<keyword evidence="6" id="KW-0862">Zinc</keyword>
<reference evidence="13" key="2">
    <citation type="submission" date="2016-11" db="EMBL/GenBank/DDBJ databases">
        <authorList>
            <person name="Jaros S."/>
            <person name="Januszkiewicz K."/>
            <person name="Wedrychowicz H."/>
        </authorList>
    </citation>
    <scope>NUCLEOTIDE SEQUENCE [LARGE SCALE GENOMIC DNA]</scope>
    <source>
        <strain evidence="13">DSM 19729</strain>
    </source>
</reference>
<feature type="domain" description="Peptidase M16 C-terminal" evidence="11">
    <location>
        <begin position="690"/>
        <end position="866"/>
    </location>
</feature>
<dbReference type="EMBL" id="PVUB01000009">
    <property type="protein sequence ID" value="PRZ21243.1"/>
    <property type="molecule type" value="Genomic_DNA"/>
</dbReference>
<keyword evidence="9" id="KW-0732">Signal</keyword>
<evidence type="ECO:0000313" key="14">
    <source>
        <dbReference type="Proteomes" id="UP000184384"/>
    </source>
</evidence>
<keyword evidence="4" id="KW-0479">Metal-binding</keyword>
<feature type="signal peptide" evidence="9">
    <location>
        <begin position="1"/>
        <end position="22"/>
    </location>
</feature>
<keyword evidence="15" id="KW-1185">Reference proteome</keyword>
<evidence type="ECO:0000256" key="6">
    <source>
        <dbReference type="ARBA" id="ARBA00022833"/>
    </source>
</evidence>
<dbReference type="InterPro" id="IPR007863">
    <property type="entry name" value="Peptidase_M16_C"/>
</dbReference>
<dbReference type="Proteomes" id="UP000184384">
    <property type="component" value="Unassembled WGS sequence"/>
</dbReference>
<dbReference type="PROSITE" id="PS00143">
    <property type="entry name" value="INSULINASE"/>
    <property type="match status" value="1"/>
</dbReference>
<name>A0A1M5S7R3_9FLAO</name>
<proteinExistence type="inferred from homology"/>
<dbReference type="InterPro" id="IPR001431">
    <property type="entry name" value="Pept_M16_Zn_BS"/>
</dbReference>
<evidence type="ECO:0000256" key="3">
    <source>
        <dbReference type="ARBA" id="ARBA00022670"/>
    </source>
</evidence>
<reference evidence="12 15" key="3">
    <citation type="submission" date="2018-03" db="EMBL/GenBank/DDBJ databases">
        <title>Genomic Encyclopedia of Archaeal and Bacterial Type Strains, Phase II (KMG-II): from individual species to whole genera.</title>
        <authorList>
            <person name="Goeker M."/>
        </authorList>
    </citation>
    <scope>NUCLEOTIDE SEQUENCE [LARGE SCALE GENOMIC DNA]</scope>
    <source>
        <strain evidence="12 15">DSM 17797</strain>
    </source>
</reference>
<dbReference type="GO" id="GO:0046872">
    <property type="term" value="F:metal ion binding"/>
    <property type="evidence" value="ECO:0007669"/>
    <property type="project" value="UniProtKB-KW"/>
</dbReference>
<keyword evidence="5" id="KW-0378">Hydrolase</keyword>
<evidence type="ECO:0000256" key="1">
    <source>
        <dbReference type="ARBA" id="ARBA00001947"/>
    </source>
</evidence>
<dbReference type="SUPFAM" id="SSF63411">
    <property type="entry name" value="LuxS/MPP-like metallohydrolase"/>
    <property type="match status" value="4"/>
</dbReference>
<evidence type="ECO:0000313" key="12">
    <source>
        <dbReference type="EMBL" id="PRZ21243.1"/>
    </source>
</evidence>
<comment type="cofactor">
    <cofactor evidence="1">
        <name>Zn(2+)</name>
        <dbReference type="ChEBI" id="CHEBI:29105"/>
    </cofactor>
</comment>
<dbReference type="Proteomes" id="UP000237771">
    <property type="component" value="Unassembled WGS sequence"/>
</dbReference>
<keyword evidence="7" id="KW-0482">Metalloprotease</keyword>
<evidence type="ECO:0000313" key="15">
    <source>
        <dbReference type="Proteomes" id="UP000237771"/>
    </source>
</evidence>
<protein>
    <submittedName>
        <fullName evidence="13">Zinc protease</fullName>
    </submittedName>
</protein>